<comment type="caution">
    <text evidence="2">The sequence shown here is derived from an EMBL/GenBank/DDBJ whole genome shotgun (WGS) entry which is preliminary data.</text>
</comment>
<dbReference type="EMBL" id="MQSV01000001">
    <property type="protein sequence ID" value="OKL49619.1"/>
    <property type="molecule type" value="Genomic_DNA"/>
</dbReference>
<dbReference type="PROSITE" id="PS50244">
    <property type="entry name" value="S5A_REDUCTASE"/>
    <property type="match status" value="1"/>
</dbReference>
<dbReference type="AlphaFoldDB" id="A0A1Q5PQ39"/>
<dbReference type="Proteomes" id="UP000186785">
    <property type="component" value="Unassembled WGS sequence"/>
</dbReference>
<protein>
    <submittedName>
        <fullName evidence="2">Uncharacterized protein</fullName>
    </submittedName>
</protein>
<reference evidence="2 3" key="1">
    <citation type="submission" date="2016-11" db="EMBL/GenBank/DDBJ databases">
        <title>Actinomyces gypaetusis sp. nov. isolated from the vulture Gypaetus barbatus in Qinghai Tibet Plateau China.</title>
        <authorList>
            <person name="Meng X."/>
        </authorList>
    </citation>
    <scope>NUCLEOTIDE SEQUENCE [LARGE SCALE GENOMIC DNA]</scope>
    <source>
        <strain evidence="2 3">VUL4_2</strain>
    </source>
</reference>
<evidence type="ECO:0000313" key="2">
    <source>
        <dbReference type="EMBL" id="OKL49619.1"/>
    </source>
</evidence>
<dbReference type="GO" id="GO:0016020">
    <property type="term" value="C:membrane"/>
    <property type="evidence" value="ECO:0007669"/>
    <property type="project" value="TreeGrafter"/>
</dbReference>
<dbReference type="Gene3D" id="1.20.120.1630">
    <property type="match status" value="1"/>
</dbReference>
<gene>
    <name evidence="2" type="ORF">BSR29_01275</name>
</gene>
<feature type="transmembrane region" description="Helical" evidence="1">
    <location>
        <begin position="132"/>
        <end position="152"/>
    </location>
</feature>
<feature type="transmembrane region" description="Helical" evidence="1">
    <location>
        <begin position="64"/>
        <end position="83"/>
    </location>
</feature>
<evidence type="ECO:0000256" key="1">
    <source>
        <dbReference type="SAM" id="Phobius"/>
    </source>
</evidence>
<dbReference type="PANTHER" id="PTHR32251">
    <property type="entry name" value="3-OXO-5-ALPHA-STEROID 4-DEHYDROGENASE"/>
    <property type="match status" value="1"/>
</dbReference>
<dbReference type="OrthoDB" id="9779233at2"/>
<evidence type="ECO:0000313" key="3">
    <source>
        <dbReference type="Proteomes" id="UP000186785"/>
    </source>
</evidence>
<proteinExistence type="predicted"/>
<dbReference type="InterPro" id="IPR010721">
    <property type="entry name" value="UstE-like"/>
</dbReference>
<keyword evidence="1" id="KW-0812">Transmembrane</keyword>
<keyword evidence="1" id="KW-1133">Transmembrane helix</keyword>
<feature type="transmembrane region" description="Helical" evidence="1">
    <location>
        <begin position="214"/>
        <end position="232"/>
    </location>
</feature>
<dbReference type="STRING" id="1921764.BSR28_01205"/>
<feature type="transmembrane region" description="Helical" evidence="1">
    <location>
        <begin position="89"/>
        <end position="111"/>
    </location>
</feature>
<name>A0A1Q5PQ39_9ACTO</name>
<accession>A0A1Q5PQ39</accession>
<organism evidence="2 3">
    <name type="scientific">Boudabousia liubingyangii</name>
    <dbReference type="NCBI Taxonomy" id="1921764"/>
    <lineage>
        <taxon>Bacteria</taxon>
        <taxon>Bacillati</taxon>
        <taxon>Actinomycetota</taxon>
        <taxon>Actinomycetes</taxon>
        <taxon>Actinomycetales</taxon>
        <taxon>Actinomycetaceae</taxon>
        <taxon>Boudabousia</taxon>
    </lineage>
</organism>
<feature type="transmembrane region" description="Helical" evidence="1">
    <location>
        <begin position="38"/>
        <end position="57"/>
    </location>
</feature>
<feature type="transmembrane region" description="Helical" evidence="1">
    <location>
        <begin position="164"/>
        <end position="183"/>
    </location>
</feature>
<sequence>MRNLTVKKLLPLIVALIGLGLAYAPVSQVVSLWGMPATFWVALGVFLIQWIAFAFAYKFQTEKFYDLTGSLTYISLTIILAACCASGSLMAWILAACVLIWALRLGTFLTIRISKSGGDSRFEDIKPNFWRFLTAWTLQGLWISLTALGAWIGISLTTQAGMSWLSWVGLAIWTAGFIFEAVADQQKYDFKQDPANRGKFIQHGLWSISRHPNYLGEITLWIGVLLIVAPALTGGAWVAVLSPIFVTLLLTKISGLPMLEKKGLERWGEDPEYQKYLAETGVLIPGLGKGKPTV</sequence>
<dbReference type="Pfam" id="PF06966">
    <property type="entry name" value="DUF1295"/>
    <property type="match status" value="1"/>
</dbReference>
<keyword evidence="3" id="KW-1185">Reference proteome</keyword>
<keyword evidence="1" id="KW-0472">Membrane</keyword>
<dbReference type="PANTHER" id="PTHR32251:SF17">
    <property type="entry name" value="STEROID 5-ALPHA REDUCTASE C-TERMINAL DOMAIN-CONTAINING PROTEIN"/>
    <property type="match status" value="1"/>
</dbReference>